<dbReference type="EMBL" id="MFEN01000068">
    <property type="protein sequence ID" value="OGE82576.1"/>
    <property type="molecule type" value="Genomic_DNA"/>
</dbReference>
<proteinExistence type="predicted"/>
<evidence type="ECO:0000313" key="2">
    <source>
        <dbReference type="Proteomes" id="UP000176339"/>
    </source>
</evidence>
<protein>
    <submittedName>
        <fullName evidence="1">Uncharacterized protein</fullName>
    </submittedName>
</protein>
<reference evidence="1 2" key="1">
    <citation type="journal article" date="2016" name="Nat. Commun.">
        <title>Thousands of microbial genomes shed light on interconnected biogeochemical processes in an aquifer system.</title>
        <authorList>
            <person name="Anantharaman K."/>
            <person name="Brown C.T."/>
            <person name="Hug L.A."/>
            <person name="Sharon I."/>
            <person name="Castelle C.J."/>
            <person name="Probst A.J."/>
            <person name="Thomas B.C."/>
            <person name="Singh A."/>
            <person name="Wilkins M.J."/>
            <person name="Karaoz U."/>
            <person name="Brodie E.L."/>
            <person name="Williams K.H."/>
            <person name="Hubbard S.S."/>
            <person name="Banfield J.F."/>
        </authorList>
    </citation>
    <scope>NUCLEOTIDE SEQUENCE [LARGE SCALE GENOMIC DNA]</scope>
</reference>
<gene>
    <name evidence="1" type="ORF">A2846_00415</name>
</gene>
<sequence length="295" mass="33557">MWDKVTIILGFTGVQDKAVWQDVFISALVIPVTIYLGSKILKWWNNSRPSRLILKDYLSKDVVVYIFHSEMSSADNDWNKIKDPKYITRYPQPIPTDHANLGVQKKYNIDPISSLADAEGVADVFNILGSVQKIKNIHIGDLISDWNIWSNPVFSIGFNPKTHKFREKCEPIFFDLDDVSLKIKNSNISFDSYFPNDAGIIQKTFDKESKTPVIILAGMGTLGTSAASHLLRINIISLGKVFGNNPFCVFFTVKTDEGKNSATIRKITPLPKWFNIISHPLTYFEFKSKDYFIHD</sequence>
<dbReference type="AlphaFoldDB" id="A0A1F5NY46"/>
<evidence type="ECO:0000313" key="1">
    <source>
        <dbReference type="EMBL" id="OGE82576.1"/>
    </source>
</evidence>
<comment type="caution">
    <text evidence="1">The sequence shown here is derived from an EMBL/GenBank/DDBJ whole genome shotgun (WGS) entry which is preliminary data.</text>
</comment>
<accession>A0A1F5NY46</accession>
<dbReference type="Proteomes" id="UP000176339">
    <property type="component" value="Unassembled WGS sequence"/>
</dbReference>
<organism evidence="1 2">
    <name type="scientific">Candidatus Doudnabacteria bacterium RIFCSPHIGHO2_01_FULL_49_9</name>
    <dbReference type="NCBI Taxonomy" id="1817827"/>
    <lineage>
        <taxon>Bacteria</taxon>
        <taxon>Candidatus Doudnaibacteriota</taxon>
    </lineage>
</organism>
<name>A0A1F5NY46_9BACT</name>